<sequence length="236" mass="25940">MGNGPGAAQNNHHFIRGSYSRNADGGYEGGAHPPPPPPPPPPAPAPAPRPTPITPASAQPWLTVAPPALNRPRTGYILVSLAIYNGYPFKDHWAFFLRQSSSASNGILVHAEGNVRDGFIFEIKRNHDFAVTGNVPALIDLHWVDGRFFNQGMWNNGHHRVERPGVPTCPFELSVARAPAPRRSLNPVEERAPTPARPARIRQRNCQTWIVEAGAMLVQDQMIPEDVLEYLLAIKQ</sequence>
<organism evidence="2 3">
    <name type="scientific">Triangularia verruculosa</name>
    <dbReference type="NCBI Taxonomy" id="2587418"/>
    <lineage>
        <taxon>Eukaryota</taxon>
        <taxon>Fungi</taxon>
        <taxon>Dikarya</taxon>
        <taxon>Ascomycota</taxon>
        <taxon>Pezizomycotina</taxon>
        <taxon>Sordariomycetes</taxon>
        <taxon>Sordariomycetidae</taxon>
        <taxon>Sordariales</taxon>
        <taxon>Podosporaceae</taxon>
        <taxon>Triangularia</taxon>
    </lineage>
</organism>
<dbReference type="Proteomes" id="UP001303160">
    <property type="component" value="Unassembled WGS sequence"/>
</dbReference>
<proteinExistence type="predicted"/>
<dbReference type="AlphaFoldDB" id="A0AAN7AVW0"/>
<evidence type="ECO:0000256" key="1">
    <source>
        <dbReference type="SAM" id="MobiDB-lite"/>
    </source>
</evidence>
<dbReference type="Pfam" id="PF20174">
    <property type="entry name" value="DUF6540"/>
    <property type="match status" value="1"/>
</dbReference>
<feature type="region of interest" description="Disordered" evidence="1">
    <location>
        <begin position="1"/>
        <end position="58"/>
    </location>
</feature>
<reference evidence="2" key="2">
    <citation type="submission" date="2023-05" db="EMBL/GenBank/DDBJ databases">
        <authorList>
            <consortium name="Lawrence Berkeley National Laboratory"/>
            <person name="Steindorff A."/>
            <person name="Hensen N."/>
            <person name="Bonometti L."/>
            <person name="Westerberg I."/>
            <person name="Brannstrom I.O."/>
            <person name="Guillou S."/>
            <person name="Cros-Aarteil S."/>
            <person name="Calhoun S."/>
            <person name="Haridas S."/>
            <person name="Kuo A."/>
            <person name="Mondo S."/>
            <person name="Pangilinan J."/>
            <person name="Riley R."/>
            <person name="Labutti K."/>
            <person name="Andreopoulos B."/>
            <person name="Lipzen A."/>
            <person name="Chen C."/>
            <person name="Yanf M."/>
            <person name="Daum C."/>
            <person name="Ng V."/>
            <person name="Clum A."/>
            <person name="Ohm R."/>
            <person name="Martin F."/>
            <person name="Silar P."/>
            <person name="Natvig D."/>
            <person name="Lalanne C."/>
            <person name="Gautier V."/>
            <person name="Ament-Velasquez S.L."/>
            <person name="Kruys A."/>
            <person name="Hutchinson M.I."/>
            <person name="Powell A.J."/>
            <person name="Barry K."/>
            <person name="Miller A.N."/>
            <person name="Grigoriev I.V."/>
            <person name="Debuchy R."/>
            <person name="Gladieux P."/>
            <person name="Thoren M.H."/>
            <person name="Johannesson H."/>
        </authorList>
    </citation>
    <scope>NUCLEOTIDE SEQUENCE</scope>
    <source>
        <strain evidence="2">CBS 315.58</strain>
    </source>
</reference>
<evidence type="ECO:0000313" key="2">
    <source>
        <dbReference type="EMBL" id="KAK4203151.1"/>
    </source>
</evidence>
<feature type="compositionally biased region" description="Pro residues" evidence="1">
    <location>
        <begin position="32"/>
        <end position="53"/>
    </location>
</feature>
<reference evidence="2" key="1">
    <citation type="journal article" date="2023" name="Mol. Phylogenet. Evol.">
        <title>Genome-scale phylogeny and comparative genomics of the fungal order Sordariales.</title>
        <authorList>
            <person name="Hensen N."/>
            <person name="Bonometti L."/>
            <person name="Westerberg I."/>
            <person name="Brannstrom I.O."/>
            <person name="Guillou S."/>
            <person name="Cros-Aarteil S."/>
            <person name="Calhoun S."/>
            <person name="Haridas S."/>
            <person name="Kuo A."/>
            <person name="Mondo S."/>
            <person name="Pangilinan J."/>
            <person name="Riley R."/>
            <person name="LaButti K."/>
            <person name="Andreopoulos B."/>
            <person name="Lipzen A."/>
            <person name="Chen C."/>
            <person name="Yan M."/>
            <person name="Daum C."/>
            <person name="Ng V."/>
            <person name="Clum A."/>
            <person name="Steindorff A."/>
            <person name="Ohm R.A."/>
            <person name="Martin F."/>
            <person name="Silar P."/>
            <person name="Natvig D.O."/>
            <person name="Lalanne C."/>
            <person name="Gautier V."/>
            <person name="Ament-Velasquez S.L."/>
            <person name="Kruys A."/>
            <person name="Hutchinson M.I."/>
            <person name="Powell A.J."/>
            <person name="Barry K."/>
            <person name="Miller A.N."/>
            <person name="Grigoriev I.V."/>
            <person name="Debuchy R."/>
            <person name="Gladieux P."/>
            <person name="Hiltunen Thoren M."/>
            <person name="Johannesson H."/>
        </authorList>
    </citation>
    <scope>NUCLEOTIDE SEQUENCE</scope>
    <source>
        <strain evidence="2">CBS 315.58</strain>
    </source>
</reference>
<comment type="caution">
    <text evidence="2">The sequence shown here is derived from an EMBL/GenBank/DDBJ whole genome shotgun (WGS) entry which is preliminary data.</text>
</comment>
<keyword evidence="3" id="KW-1185">Reference proteome</keyword>
<accession>A0AAN7AVW0</accession>
<gene>
    <name evidence="2" type="ORF">QBC40DRAFT_318501</name>
</gene>
<name>A0AAN7AVW0_9PEZI</name>
<protein>
    <submittedName>
        <fullName evidence="2">Uncharacterized protein</fullName>
    </submittedName>
</protein>
<evidence type="ECO:0000313" key="3">
    <source>
        <dbReference type="Proteomes" id="UP001303160"/>
    </source>
</evidence>
<dbReference type="InterPro" id="IPR046670">
    <property type="entry name" value="DUF6540"/>
</dbReference>
<dbReference type="EMBL" id="MU863891">
    <property type="protein sequence ID" value="KAK4203151.1"/>
    <property type="molecule type" value="Genomic_DNA"/>
</dbReference>